<reference evidence="1" key="1">
    <citation type="submission" date="2014-11" db="EMBL/GenBank/DDBJ databases">
        <authorList>
            <person name="Amaro Gonzalez C."/>
        </authorList>
    </citation>
    <scope>NUCLEOTIDE SEQUENCE</scope>
</reference>
<dbReference type="EMBL" id="GBXM01105913">
    <property type="protein sequence ID" value="JAH02664.1"/>
    <property type="molecule type" value="Transcribed_RNA"/>
</dbReference>
<sequence>MYTSIFVFGTFHNVAEYSIVLSVFGHAVSWTKYH</sequence>
<accession>A0A0E9PDP7</accession>
<proteinExistence type="predicted"/>
<dbReference type="AlphaFoldDB" id="A0A0E9PDP7"/>
<protein>
    <submittedName>
        <fullName evidence="1">Uncharacterized protein</fullName>
    </submittedName>
</protein>
<name>A0A0E9PDP7_ANGAN</name>
<reference evidence="1" key="2">
    <citation type="journal article" date="2015" name="Fish Shellfish Immunol.">
        <title>Early steps in the European eel (Anguilla anguilla)-Vibrio vulnificus interaction in the gills: Role of the RtxA13 toxin.</title>
        <authorList>
            <person name="Callol A."/>
            <person name="Pajuelo D."/>
            <person name="Ebbesson L."/>
            <person name="Teles M."/>
            <person name="MacKenzie S."/>
            <person name="Amaro C."/>
        </authorList>
    </citation>
    <scope>NUCLEOTIDE SEQUENCE</scope>
</reference>
<evidence type="ECO:0000313" key="1">
    <source>
        <dbReference type="EMBL" id="JAH02664.1"/>
    </source>
</evidence>
<organism evidence="1">
    <name type="scientific">Anguilla anguilla</name>
    <name type="common">European freshwater eel</name>
    <name type="synonym">Muraena anguilla</name>
    <dbReference type="NCBI Taxonomy" id="7936"/>
    <lineage>
        <taxon>Eukaryota</taxon>
        <taxon>Metazoa</taxon>
        <taxon>Chordata</taxon>
        <taxon>Craniata</taxon>
        <taxon>Vertebrata</taxon>
        <taxon>Euteleostomi</taxon>
        <taxon>Actinopterygii</taxon>
        <taxon>Neopterygii</taxon>
        <taxon>Teleostei</taxon>
        <taxon>Anguilliformes</taxon>
        <taxon>Anguillidae</taxon>
        <taxon>Anguilla</taxon>
    </lineage>
</organism>